<dbReference type="AlphaFoldDB" id="A0A2P2QTU4"/>
<accession>A0A2P2QTU4</accession>
<organism evidence="1">
    <name type="scientific">Rhizophora mucronata</name>
    <name type="common">Asiatic mangrove</name>
    <dbReference type="NCBI Taxonomy" id="61149"/>
    <lineage>
        <taxon>Eukaryota</taxon>
        <taxon>Viridiplantae</taxon>
        <taxon>Streptophyta</taxon>
        <taxon>Embryophyta</taxon>
        <taxon>Tracheophyta</taxon>
        <taxon>Spermatophyta</taxon>
        <taxon>Magnoliopsida</taxon>
        <taxon>eudicotyledons</taxon>
        <taxon>Gunneridae</taxon>
        <taxon>Pentapetalae</taxon>
        <taxon>rosids</taxon>
        <taxon>fabids</taxon>
        <taxon>Malpighiales</taxon>
        <taxon>Rhizophoraceae</taxon>
        <taxon>Rhizophora</taxon>
    </lineage>
</organism>
<evidence type="ECO:0000313" key="1">
    <source>
        <dbReference type="EMBL" id="MBX70406.1"/>
    </source>
</evidence>
<dbReference type="EMBL" id="GGEC01089922">
    <property type="protein sequence ID" value="MBX70406.1"/>
    <property type="molecule type" value="Transcribed_RNA"/>
</dbReference>
<name>A0A2P2QTU4_RHIMU</name>
<sequence length="44" mass="5250">MGQNKVKENQVLQITQIINYSNFSRPRTHLIRISIVTFFFNSHE</sequence>
<proteinExistence type="predicted"/>
<protein>
    <submittedName>
        <fullName evidence="1">Uncharacterized protein</fullName>
    </submittedName>
</protein>
<reference evidence="1" key="1">
    <citation type="submission" date="2018-02" db="EMBL/GenBank/DDBJ databases">
        <title>Rhizophora mucronata_Transcriptome.</title>
        <authorList>
            <person name="Meera S.P."/>
            <person name="Sreeshan A."/>
            <person name="Augustine A."/>
        </authorList>
    </citation>
    <scope>NUCLEOTIDE SEQUENCE</scope>
    <source>
        <tissue evidence="1">Leaf</tissue>
    </source>
</reference>